<comment type="catalytic activity">
    <reaction evidence="5 6">
        <text>oxaloacetate + acetyl-CoA + H2O = citrate + CoA + H(+)</text>
        <dbReference type="Rhea" id="RHEA:16845"/>
        <dbReference type="ChEBI" id="CHEBI:15377"/>
        <dbReference type="ChEBI" id="CHEBI:15378"/>
        <dbReference type="ChEBI" id="CHEBI:16452"/>
        <dbReference type="ChEBI" id="CHEBI:16947"/>
        <dbReference type="ChEBI" id="CHEBI:57287"/>
        <dbReference type="ChEBI" id="CHEBI:57288"/>
        <dbReference type="EC" id="2.3.3.16"/>
    </reaction>
</comment>
<keyword evidence="3" id="KW-0816">Tricarboxylic acid cycle</keyword>
<dbReference type="eggNOG" id="arCOG04237">
    <property type="taxonomic scope" value="Archaea"/>
</dbReference>
<dbReference type="GO" id="GO:0005975">
    <property type="term" value="P:carbohydrate metabolic process"/>
    <property type="evidence" value="ECO:0007669"/>
    <property type="project" value="TreeGrafter"/>
</dbReference>
<dbReference type="Gene3D" id="1.10.230.10">
    <property type="entry name" value="Cytochrome P450-Terp, domain 2"/>
    <property type="match status" value="1"/>
</dbReference>
<evidence type="ECO:0000256" key="6">
    <source>
        <dbReference type="PIRNR" id="PIRNR001369"/>
    </source>
</evidence>
<dbReference type="PANTHER" id="PTHR11739">
    <property type="entry name" value="CITRATE SYNTHASE"/>
    <property type="match status" value="1"/>
</dbReference>
<keyword evidence="9" id="KW-0012">Acyltransferase</keyword>
<dbReference type="SUPFAM" id="SSF48256">
    <property type="entry name" value="Citrate synthase"/>
    <property type="match status" value="1"/>
</dbReference>
<reference evidence="9" key="1">
    <citation type="submission" date="2007-02" db="EMBL/GenBank/DDBJ databases">
        <title>Complete sequence of Pyrobaculum calidifontis JCM 11548.</title>
        <authorList>
            <consortium name="US DOE Joint Genome Institute"/>
            <person name="Copeland A."/>
            <person name="Lucas S."/>
            <person name="Lapidus A."/>
            <person name="Barry K."/>
            <person name="Glavina del Rio T."/>
            <person name="Dalin E."/>
            <person name="Tice H."/>
            <person name="Pitluck S."/>
            <person name="Chain P."/>
            <person name="Malfatti S."/>
            <person name="Shin M."/>
            <person name="Vergez L."/>
            <person name="Schmutz J."/>
            <person name="Larimer F."/>
            <person name="Land M."/>
            <person name="Hauser L."/>
            <person name="Kyrpides N."/>
            <person name="Mikhailova N."/>
            <person name="Cozen A.E."/>
            <person name="Fitz-Gibbon S.T."/>
            <person name="House C.H."/>
            <person name="Saltikov C."/>
            <person name="Lowe T.M."/>
            <person name="Richardson P."/>
        </authorList>
    </citation>
    <scope>NUCLEOTIDE SEQUENCE [LARGE SCALE GENOMIC DNA]</scope>
    <source>
        <strain evidence="9">JCM 11548</strain>
    </source>
</reference>
<dbReference type="GO" id="GO:0005737">
    <property type="term" value="C:cytoplasm"/>
    <property type="evidence" value="ECO:0007669"/>
    <property type="project" value="InterPro"/>
</dbReference>
<comment type="similarity">
    <text evidence="2 6 8">Belongs to the citrate synthase family.</text>
</comment>
<evidence type="ECO:0000313" key="10">
    <source>
        <dbReference type="Proteomes" id="UP000001431"/>
    </source>
</evidence>
<dbReference type="InterPro" id="IPR011278">
    <property type="entry name" value="2-MeCitrate/Citrate_synth_II"/>
</dbReference>
<evidence type="ECO:0000256" key="8">
    <source>
        <dbReference type="RuleBase" id="RU000441"/>
    </source>
</evidence>
<protein>
    <recommendedName>
        <fullName evidence="6 8">Citrate synthase</fullName>
        <ecNumber evidence="6">2.3.3.16</ecNumber>
    </recommendedName>
</protein>
<keyword evidence="4 6" id="KW-0808">Transferase</keyword>
<evidence type="ECO:0000313" key="9">
    <source>
        <dbReference type="EMBL" id="ABO07990.1"/>
    </source>
</evidence>
<evidence type="ECO:0000256" key="3">
    <source>
        <dbReference type="ARBA" id="ARBA00022532"/>
    </source>
</evidence>
<dbReference type="InterPro" id="IPR016143">
    <property type="entry name" value="Citrate_synth-like_sm_a-sub"/>
</dbReference>
<evidence type="ECO:0000256" key="1">
    <source>
        <dbReference type="ARBA" id="ARBA00005163"/>
    </source>
</evidence>
<dbReference type="PROSITE" id="PS00480">
    <property type="entry name" value="CITRATE_SYNTHASE"/>
    <property type="match status" value="1"/>
</dbReference>
<dbReference type="PANTHER" id="PTHR11739:SF4">
    <property type="entry name" value="CITRATE SYNTHASE, PEROXISOMAL"/>
    <property type="match status" value="1"/>
</dbReference>
<dbReference type="EC" id="2.3.3.16" evidence="6"/>
<gene>
    <name evidence="9" type="ordered locus">Pcal_0563</name>
</gene>
<dbReference type="InterPro" id="IPR019810">
    <property type="entry name" value="Citrate_synthase_AS"/>
</dbReference>
<dbReference type="Gene3D" id="1.10.580.10">
    <property type="entry name" value="Citrate Synthase, domain 1"/>
    <property type="match status" value="1"/>
</dbReference>
<feature type="active site" evidence="7">
    <location>
        <position position="348"/>
    </location>
</feature>
<dbReference type="CDD" id="cd06118">
    <property type="entry name" value="citrate_synt_like_1"/>
    <property type="match status" value="1"/>
</dbReference>
<dbReference type="PIRSF" id="PIRSF001369">
    <property type="entry name" value="Citrate_synth"/>
    <property type="match status" value="1"/>
</dbReference>
<dbReference type="Pfam" id="PF00285">
    <property type="entry name" value="Citrate_synt"/>
    <property type="match status" value="1"/>
</dbReference>
<evidence type="ECO:0000256" key="2">
    <source>
        <dbReference type="ARBA" id="ARBA00010566"/>
    </source>
</evidence>
<evidence type="ECO:0000256" key="5">
    <source>
        <dbReference type="ARBA" id="ARBA00049288"/>
    </source>
</evidence>
<dbReference type="UniPathway" id="UPA00223"/>
<dbReference type="PRINTS" id="PR00143">
    <property type="entry name" value="CITRTSNTHASE"/>
</dbReference>
<organism evidence="9 10">
    <name type="scientific">Pyrobaculum calidifontis (strain DSM 21063 / JCM 11548 / VA1)</name>
    <dbReference type="NCBI Taxonomy" id="410359"/>
    <lineage>
        <taxon>Archaea</taxon>
        <taxon>Thermoproteota</taxon>
        <taxon>Thermoprotei</taxon>
        <taxon>Thermoproteales</taxon>
        <taxon>Thermoproteaceae</taxon>
        <taxon>Pyrobaculum</taxon>
    </lineage>
</organism>
<keyword evidence="10" id="KW-1185">Reference proteome</keyword>
<dbReference type="EMBL" id="CP000561">
    <property type="protein sequence ID" value="ABO07990.1"/>
    <property type="molecule type" value="Genomic_DNA"/>
</dbReference>
<dbReference type="AlphaFoldDB" id="A3MTM3"/>
<evidence type="ECO:0000256" key="4">
    <source>
        <dbReference type="ARBA" id="ARBA00022679"/>
    </source>
</evidence>
<dbReference type="InterPro" id="IPR002020">
    <property type="entry name" value="Citrate_synthase"/>
</dbReference>
<dbReference type="InterPro" id="IPR024176">
    <property type="entry name" value="Citrate_synthase_bac-typ"/>
</dbReference>
<evidence type="ECO:0000256" key="7">
    <source>
        <dbReference type="PIRSR" id="PIRSR001369-1"/>
    </source>
</evidence>
<dbReference type="HOGENOM" id="CLU_025068_2_1_2"/>
<sequence length="412" mass="46146">MGMSEQKVCIETSGKILQSPCGPIIHGLEDVLVKTTSITDIDGDRGILWIRGYRVEELAAHGSYEEVAYLILRGRLPNRRELQEFSERLKASRELSPAAVEVLRSLAKAHPMFALEAAVAAEGAFDEDNLKLAEALRAGRYKEEEKALAVKVAEKLVAKIPTMIAYHYRFSRGLELVRPRHDLSHAANFLYMMFGREPDPLAVRGIDLYLILHSDHEVPASTFTALVVASTLSDMYSAVAAAVGALKGPLHGGANEAAVKSYLQIGDPSKAKEVVEAATKPGGPKLMGVGHRVYKAYDPRAKIFREFSQEYVKKFGDPQKLYAIAEAIEREVLSSPYFQQRRLYPNVDFWSGIAFYYMGVPYEYFTPIFAASRVVGWVAHILEYWENNRIFRPRACYMGPHDVPYVPIDQRS</sequence>
<dbReference type="GO" id="GO:0006099">
    <property type="term" value="P:tricarboxylic acid cycle"/>
    <property type="evidence" value="ECO:0007669"/>
    <property type="project" value="UniProtKB-UniPathway"/>
</dbReference>
<dbReference type="InterPro" id="IPR036969">
    <property type="entry name" value="Citrate_synthase_sf"/>
</dbReference>
<dbReference type="GO" id="GO:0036440">
    <property type="term" value="F:citrate synthase activity"/>
    <property type="evidence" value="ECO:0007669"/>
    <property type="project" value="UniProtKB-EC"/>
</dbReference>
<dbReference type="STRING" id="410359.Pcal_0563"/>
<proteinExistence type="inferred from homology"/>
<dbReference type="InterPro" id="IPR016142">
    <property type="entry name" value="Citrate_synth-like_lrg_a-sub"/>
</dbReference>
<comment type="pathway">
    <text evidence="1">Carbohydrate metabolism; tricarboxylic acid cycle.</text>
</comment>
<feature type="active site" evidence="7">
    <location>
        <position position="291"/>
    </location>
</feature>
<accession>A3MTM3</accession>
<dbReference type="NCBIfam" id="TIGR01800">
    <property type="entry name" value="cit_synth_II"/>
    <property type="match status" value="1"/>
</dbReference>
<name>A3MTM3_PYRCJ</name>
<dbReference type="KEGG" id="pcl:Pcal_0563"/>
<dbReference type="Proteomes" id="UP000001431">
    <property type="component" value="Chromosome"/>
</dbReference>